<dbReference type="EMBL" id="WAAR01000279">
    <property type="protein sequence ID" value="KAB1098021.1"/>
    <property type="molecule type" value="Genomic_DNA"/>
</dbReference>
<protein>
    <submittedName>
        <fullName evidence="2">DivIVA domain-containing protein</fullName>
    </submittedName>
</protein>
<dbReference type="NCBIfam" id="TIGR03544">
    <property type="entry name" value="DivI1A_domain"/>
    <property type="match status" value="1"/>
</dbReference>
<organism evidence="2 3">
    <name type="scientific">Micromonospora aurantiaca</name>
    <name type="common">nom. illeg.</name>
    <dbReference type="NCBI Taxonomy" id="47850"/>
    <lineage>
        <taxon>Bacteria</taxon>
        <taxon>Bacillati</taxon>
        <taxon>Actinomycetota</taxon>
        <taxon>Actinomycetes</taxon>
        <taxon>Micromonosporales</taxon>
        <taxon>Micromonosporaceae</taxon>
        <taxon>Micromonospora</taxon>
    </lineage>
</organism>
<comment type="caution">
    <text evidence="2">The sequence shown here is derived from an EMBL/GenBank/DDBJ whole genome shotgun (WGS) entry which is preliminary data.</text>
</comment>
<dbReference type="Gene3D" id="6.10.250.660">
    <property type="match status" value="1"/>
</dbReference>
<evidence type="ECO:0000313" key="3">
    <source>
        <dbReference type="Proteomes" id="UP000471364"/>
    </source>
</evidence>
<sequence length="100" mass="11725">MRNVLNLFQPTRRRGKGRQPNQGWYRSESCRPLSVGQIRERRFRTVRHGLDPAEVHAFLYRVAGDLALARRDASRYAEENTRIKAALKSWQSRFTPGTQR</sequence>
<feature type="region of interest" description="Disordered" evidence="1">
    <location>
        <begin position="1"/>
        <end position="26"/>
    </location>
</feature>
<dbReference type="Proteomes" id="UP000471364">
    <property type="component" value="Unassembled WGS sequence"/>
</dbReference>
<dbReference type="RefSeq" id="WP_145823039.1">
    <property type="nucleotide sequence ID" value="NZ_CBDRLW010000001.1"/>
</dbReference>
<reference evidence="2 3" key="1">
    <citation type="submission" date="2019-09" db="EMBL/GenBank/DDBJ databases">
        <title>High taxonomic diversity of Micromonospora strains isolated from Medicago sativa nodules in different geographical locations.</title>
        <authorList>
            <person name="Martinez-Hidalgo P."/>
            <person name="Flores-Felix J.D."/>
            <person name="Velazquez E."/>
            <person name="Brau L."/>
            <person name="Trujillo M.E."/>
            <person name="Martinez-Molina E."/>
        </authorList>
    </citation>
    <scope>NUCLEOTIDE SEQUENCE [LARGE SCALE GENOMIC DNA]</scope>
    <source>
        <strain evidence="2 3">ALFB5</strain>
    </source>
</reference>
<keyword evidence="3" id="KW-1185">Reference proteome</keyword>
<gene>
    <name evidence="2" type="ORF">F6X54_32615</name>
</gene>
<proteinExistence type="predicted"/>
<evidence type="ECO:0000313" key="2">
    <source>
        <dbReference type="EMBL" id="KAB1098021.1"/>
    </source>
</evidence>
<accession>A0ABQ6U6G3</accession>
<name>A0ABQ6U6G3_9ACTN</name>
<dbReference type="InterPro" id="IPR019933">
    <property type="entry name" value="DivIVA_domain"/>
</dbReference>
<evidence type="ECO:0000256" key="1">
    <source>
        <dbReference type="SAM" id="MobiDB-lite"/>
    </source>
</evidence>